<feature type="signal peptide" evidence="2">
    <location>
        <begin position="1"/>
        <end position="18"/>
    </location>
</feature>
<evidence type="ECO:0000256" key="2">
    <source>
        <dbReference type="SAM" id="SignalP"/>
    </source>
</evidence>
<reference evidence="4" key="2">
    <citation type="submission" date="2012-08" db="EMBL/GenBank/DDBJ databases">
        <title>Genome sequence of Kazachstania naganishii.</title>
        <authorList>
            <person name="Gordon J.L."/>
            <person name="Armisen D."/>
            <person name="Proux-Wera E."/>
            <person name="OhEigeartaigh S.S."/>
            <person name="Byrne K.P."/>
            <person name="Wolfe K.H."/>
        </authorList>
    </citation>
    <scope>NUCLEOTIDE SEQUENCE [LARGE SCALE GENOMIC DNA]</scope>
    <source>
        <strain evidence="4">ATCC MYA-139 / BCRC 22969 / CBS 8797 / CCRC 22969 / KCTC 17520 / NBRC 10181 / NCYC 3082</strain>
    </source>
</reference>
<dbReference type="EMBL" id="HE978319">
    <property type="protein sequence ID" value="CCK71014.1"/>
    <property type="molecule type" value="Genomic_DNA"/>
</dbReference>
<name>J7S7K6_HUIN7</name>
<dbReference type="GeneID" id="34526729"/>
<dbReference type="HOGENOM" id="CLU_1069847_0_0_1"/>
<keyword evidence="4" id="KW-1185">Reference proteome</keyword>
<sequence>MKFFNVVCALGAIQKACAFSFPEAVKDTLESQLNVTAQLFQLVFPDFDISGKLPVLKDTFSEVVEIVTSRGGSKFDIAEAIDKFNRTSTHWLTGLPTDDEGAAQLRSNMAEAASIWGEVQEDFESSSPLRKVVRKYIAHQSQKVDELAVDSESYGDDLVALTKHVGKSLKSYRVTKRAFRLRKRSENTGDVESELAVETMDAADDLKYLTENIFAIITGLAFVLVCWSLTFHICVAVLGTLVTIEVIRWILELVKYLNER</sequence>
<evidence type="ECO:0000313" key="3">
    <source>
        <dbReference type="EMBL" id="CCK71014.1"/>
    </source>
</evidence>
<keyword evidence="2" id="KW-0732">Signal</keyword>
<feature type="transmembrane region" description="Helical" evidence="1">
    <location>
        <begin position="213"/>
        <end position="242"/>
    </location>
</feature>
<keyword evidence="1" id="KW-0812">Transmembrane</keyword>
<evidence type="ECO:0000313" key="4">
    <source>
        <dbReference type="Proteomes" id="UP000006310"/>
    </source>
</evidence>
<accession>J7S7K6</accession>
<proteinExistence type="predicted"/>
<keyword evidence="1" id="KW-1133">Transmembrane helix</keyword>
<evidence type="ECO:0000256" key="1">
    <source>
        <dbReference type="SAM" id="Phobius"/>
    </source>
</evidence>
<dbReference type="AlphaFoldDB" id="J7S7K6"/>
<gene>
    <name evidence="3" type="primary">KNAG0F03520</name>
    <name evidence="3" type="ordered locus">KNAG_0F03520</name>
</gene>
<organism evidence="3 4">
    <name type="scientific">Huiozyma naganishii (strain ATCC MYA-139 / BCRC 22969 / CBS 8797 / KCTC 17520 / NBRC 10181 / NCYC 3082 / Yp74L-3)</name>
    <name type="common">Yeast</name>
    <name type="synonym">Kazachstania naganishii</name>
    <dbReference type="NCBI Taxonomy" id="1071383"/>
    <lineage>
        <taxon>Eukaryota</taxon>
        <taxon>Fungi</taxon>
        <taxon>Dikarya</taxon>
        <taxon>Ascomycota</taxon>
        <taxon>Saccharomycotina</taxon>
        <taxon>Saccharomycetes</taxon>
        <taxon>Saccharomycetales</taxon>
        <taxon>Saccharomycetaceae</taxon>
        <taxon>Huiozyma</taxon>
    </lineage>
</organism>
<feature type="chain" id="PRO_5003796611" evidence="2">
    <location>
        <begin position="19"/>
        <end position="260"/>
    </location>
</feature>
<protein>
    <submittedName>
        <fullName evidence="3">Uncharacterized protein</fullName>
    </submittedName>
</protein>
<dbReference type="RefSeq" id="XP_022465260.1">
    <property type="nucleotide sequence ID" value="XM_022608801.1"/>
</dbReference>
<dbReference type="KEGG" id="kng:KNAG_0F03520"/>
<keyword evidence="1" id="KW-0472">Membrane</keyword>
<dbReference type="Proteomes" id="UP000006310">
    <property type="component" value="Chromosome 6"/>
</dbReference>
<reference evidence="3 4" key="1">
    <citation type="journal article" date="2011" name="Proc. Natl. Acad. Sci. U.S.A.">
        <title>Evolutionary erosion of yeast sex chromosomes by mating-type switching accidents.</title>
        <authorList>
            <person name="Gordon J.L."/>
            <person name="Armisen D."/>
            <person name="Proux-Wera E."/>
            <person name="Oheigeartaigh S.S."/>
            <person name="Byrne K.P."/>
            <person name="Wolfe K.H."/>
        </authorList>
    </citation>
    <scope>NUCLEOTIDE SEQUENCE [LARGE SCALE GENOMIC DNA]</scope>
    <source>
        <strain evidence="4">ATCC MYA-139 / BCRC 22969 / CBS 8797 / CCRC 22969 / KCTC 17520 / NBRC 10181 / NCYC 3082</strain>
    </source>
</reference>
<dbReference type="OrthoDB" id="4061028at2759"/>